<feature type="transmembrane region" description="Helical" evidence="8">
    <location>
        <begin position="6"/>
        <end position="27"/>
    </location>
</feature>
<comment type="function">
    <text evidence="8">Probably functions as a manganese efflux pump.</text>
</comment>
<dbReference type="KEGG" id="pshq:F3W81_19220"/>
<evidence type="ECO:0000256" key="4">
    <source>
        <dbReference type="ARBA" id="ARBA00022989"/>
    </source>
</evidence>
<dbReference type="Proteomes" id="UP000594118">
    <property type="component" value="Chromosome"/>
</dbReference>
<dbReference type="PANTHER" id="PTHR35529">
    <property type="entry name" value="MANGANESE EFFLUX PUMP MNTP-RELATED"/>
    <property type="match status" value="1"/>
</dbReference>
<feature type="transmembrane region" description="Helical" evidence="8">
    <location>
        <begin position="39"/>
        <end position="65"/>
    </location>
</feature>
<proteinExistence type="inferred from homology"/>
<evidence type="ECO:0000256" key="6">
    <source>
        <dbReference type="ARBA" id="ARBA00023136"/>
    </source>
</evidence>
<dbReference type="PANTHER" id="PTHR35529:SF1">
    <property type="entry name" value="MANGANESE EFFLUX PUMP MNTP-RELATED"/>
    <property type="match status" value="1"/>
</dbReference>
<evidence type="ECO:0000256" key="5">
    <source>
        <dbReference type="ARBA" id="ARBA00023065"/>
    </source>
</evidence>
<gene>
    <name evidence="8" type="primary">mntP</name>
    <name evidence="9" type="ORF">F3W81_19220</name>
</gene>
<feature type="transmembrane region" description="Helical" evidence="8">
    <location>
        <begin position="131"/>
        <end position="152"/>
    </location>
</feature>
<keyword evidence="2 8" id="KW-1003">Cell membrane</keyword>
<dbReference type="EMBL" id="CP045201">
    <property type="protein sequence ID" value="QOL82767.1"/>
    <property type="molecule type" value="Genomic_DNA"/>
</dbReference>
<dbReference type="GO" id="GO:0005886">
    <property type="term" value="C:plasma membrane"/>
    <property type="evidence" value="ECO:0007669"/>
    <property type="project" value="UniProtKB-SubCell"/>
</dbReference>
<dbReference type="GO" id="GO:0005384">
    <property type="term" value="F:manganese ion transmembrane transporter activity"/>
    <property type="evidence" value="ECO:0007669"/>
    <property type="project" value="UniProtKB-UniRule"/>
</dbReference>
<dbReference type="InterPro" id="IPR003810">
    <property type="entry name" value="Mntp/YtaF"/>
</dbReference>
<keyword evidence="4 8" id="KW-1133">Transmembrane helix</keyword>
<sequence length="186" mass="18653">MTPVSIGILALSLSVDAFIAALGRGATRQQPGLARALRTGLIFGLAEAVTPLIGWALGIAASRYVAVVDHWIAFALLGGVGLRMILSALQGPKDAALPARGSFWALLATAFGTSVDAMAVGVSLAFADVHILTVAVAIGVATTCMATAGLMAGRFLGVRFGRAAEALGGVALICMGGGVLLTHLSA</sequence>
<comment type="subcellular location">
    <subcellularLocation>
        <location evidence="8">Cell membrane</location>
        <topology evidence="8">Multi-pass membrane protein</topology>
    </subcellularLocation>
</comment>
<accession>A0A7L9WSS4</accession>
<feature type="transmembrane region" description="Helical" evidence="8">
    <location>
        <begin position="71"/>
        <end position="89"/>
    </location>
</feature>
<evidence type="ECO:0000256" key="3">
    <source>
        <dbReference type="ARBA" id="ARBA00022692"/>
    </source>
</evidence>
<dbReference type="HAMAP" id="MF_01521">
    <property type="entry name" value="MntP_pump"/>
    <property type="match status" value="1"/>
</dbReference>
<keyword evidence="3 8" id="KW-0812">Transmembrane</keyword>
<dbReference type="RefSeq" id="WP_193081093.1">
    <property type="nucleotide sequence ID" value="NZ_CP045201.1"/>
</dbReference>
<reference evidence="9 10" key="1">
    <citation type="submission" date="2019-10" db="EMBL/GenBank/DDBJ databases">
        <title>Pseudopuniceibacterium sp. HQ09 islated from Antarctica.</title>
        <authorList>
            <person name="Liao L."/>
            <person name="Su S."/>
            <person name="Chen B."/>
            <person name="Yu Y."/>
        </authorList>
    </citation>
    <scope>NUCLEOTIDE SEQUENCE [LARGE SCALE GENOMIC DNA]</scope>
    <source>
        <strain evidence="9 10">HQ09</strain>
    </source>
</reference>
<dbReference type="InterPro" id="IPR022929">
    <property type="entry name" value="Put_MntP"/>
</dbReference>
<evidence type="ECO:0000256" key="7">
    <source>
        <dbReference type="ARBA" id="ARBA00023211"/>
    </source>
</evidence>
<feature type="transmembrane region" description="Helical" evidence="8">
    <location>
        <begin position="164"/>
        <end position="184"/>
    </location>
</feature>
<dbReference type="Pfam" id="PF02659">
    <property type="entry name" value="Mntp"/>
    <property type="match status" value="1"/>
</dbReference>
<comment type="similarity">
    <text evidence="8">Belongs to the MntP (TC 9.B.29) family.</text>
</comment>
<organism evidence="9 10">
    <name type="scientific">Pseudooceanicola spongiae</name>
    <dbReference type="NCBI Taxonomy" id="2613965"/>
    <lineage>
        <taxon>Bacteria</taxon>
        <taxon>Pseudomonadati</taxon>
        <taxon>Pseudomonadota</taxon>
        <taxon>Alphaproteobacteria</taxon>
        <taxon>Rhodobacterales</taxon>
        <taxon>Paracoccaceae</taxon>
        <taxon>Pseudooceanicola</taxon>
    </lineage>
</organism>
<evidence type="ECO:0000313" key="9">
    <source>
        <dbReference type="EMBL" id="QOL82767.1"/>
    </source>
</evidence>
<keyword evidence="7 8" id="KW-0464">Manganese</keyword>
<evidence type="ECO:0000256" key="1">
    <source>
        <dbReference type="ARBA" id="ARBA00022448"/>
    </source>
</evidence>
<keyword evidence="6 8" id="KW-0472">Membrane</keyword>
<dbReference type="AlphaFoldDB" id="A0A7L9WSS4"/>
<keyword evidence="10" id="KW-1185">Reference proteome</keyword>
<evidence type="ECO:0000256" key="2">
    <source>
        <dbReference type="ARBA" id="ARBA00022475"/>
    </source>
</evidence>
<keyword evidence="5 8" id="KW-0406">Ion transport</keyword>
<keyword evidence="1 8" id="KW-0813">Transport</keyword>
<name>A0A7L9WSS4_9RHOB</name>
<evidence type="ECO:0000256" key="8">
    <source>
        <dbReference type="HAMAP-Rule" id="MF_01521"/>
    </source>
</evidence>
<feature type="transmembrane region" description="Helical" evidence="8">
    <location>
        <begin position="101"/>
        <end position="125"/>
    </location>
</feature>
<protein>
    <recommendedName>
        <fullName evidence="8">Putative manganese efflux pump MntP</fullName>
    </recommendedName>
</protein>
<evidence type="ECO:0000313" key="10">
    <source>
        <dbReference type="Proteomes" id="UP000594118"/>
    </source>
</evidence>